<evidence type="ECO:0000256" key="2">
    <source>
        <dbReference type="ARBA" id="ARBA00023134"/>
    </source>
</evidence>
<dbReference type="RefSeq" id="WP_345236815.1">
    <property type="nucleotide sequence ID" value="NZ_BAABGZ010000062.1"/>
</dbReference>
<reference evidence="4" key="1">
    <citation type="journal article" date="2019" name="Int. J. Syst. Evol. Microbiol.">
        <title>The Global Catalogue of Microorganisms (GCM) 10K type strain sequencing project: providing services to taxonomists for standard genome sequencing and annotation.</title>
        <authorList>
            <consortium name="The Broad Institute Genomics Platform"/>
            <consortium name="The Broad Institute Genome Sequencing Center for Infectious Disease"/>
            <person name="Wu L."/>
            <person name="Ma J."/>
        </authorList>
    </citation>
    <scope>NUCLEOTIDE SEQUENCE [LARGE SCALE GENOMIC DNA]</scope>
    <source>
        <strain evidence="4">JCM 17923</strain>
    </source>
</reference>
<protein>
    <submittedName>
        <fullName evidence="3">Uncharacterized protein</fullName>
    </submittedName>
</protein>
<keyword evidence="4" id="KW-1185">Reference proteome</keyword>
<sequence>MNCLNFNPARASDILFEWERTRPAGTLFITPDLRTLFNELVAEVVSNTQETNLDIADVQWALRSATSLSIGRGEASGPDRAHQALLQAYQNTHTTGLLTAPQGRMLLILQSRPDSELEMDELTIITEAFWRNAGSGWEMVFGHSILPNLAAEIMLMFLLAPHESALIPD</sequence>
<comment type="caution">
    <text evidence="3">The sequence shown here is derived from an EMBL/GenBank/DDBJ whole genome shotgun (WGS) entry which is preliminary data.</text>
</comment>
<accession>A0ABP8ILH4</accession>
<evidence type="ECO:0000256" key="1">
    <source>
        <dbReference type="ARBA" id="ARBA00022741"/>
    </source>
</evidence>
<dbReference type="InterPro" id="IPR008280">
    <property type="entry name" value="Tub_FtsZ_C"/>
</dbReference>
<keyword evidence="2" id="KW-0342">GTP-binding</keyword>
<dbReference type="Proteomes" id="UP001501153">
    <property type="component" value="Unassembled WGS sequence"/>
</dbReference>
<keyword evidence="1" id="KW-0547">Nucleotide-binding</keyword>
<proteinExistence type="predicted"/>
<dbReference type="Gene3D" id="3.30.1330.20">
    <property type="entry name" value="Tubulin/FtsZ, C-terminal domain"/>
    <property type="match status" value="1"/>
</dbReference>
<dbReference type="SUPFAM" id="SSF55307">
    <property type="entry name" value="Tubulin C-terminal domain-like"/>
    <property type="match status" value="1"/>
</dbReference>
<evidence type="ECO:0000313" key="3">
    <source>
        <dbReference type="EMBL" id="GAA4361801.1"/>
    </source>
</evidence>
<organism evidence="3 4">
    <name type="scientific">Hymenobacter saemangeumensis</name>
    <dbReference type="NCBI Taxonomy" id="1084522"/>
    <lineage>
        <taxon>Bacteria</taxon>
        <taxon>Pseudomonadati</taxon>
        <taxon>Bacteroidota</taxon>
        <taxon>Cytophagia</taxon>
        <taxon>Cytophagales</taxon>
        <taxon>Hymenobacteraceae</taxon>
        <taxon>Hymenobacter</taxon>
    </lineage>
</organism>
<dbReference type="EMBL" id="BAABGZ010000062">
    <property type="protein sequence ID" value="GAA4361801.1"/>
    <property type="molecule type" value="Genomic_DNA"/>
</dbReference>
<gene>
    <name evidence="3" type="ORF">GCM10023185_29080</name>
</gene>
<name>A0ABP8ILH4_9BACT</name>
<dbReference type="InterPro" id="IPR037103">
    <property type="entry name" value="Tubulin/FtsZ-like_C"/>
</dbReference>
<evidence type="ECO:0000313" key="4">
    <source>
        <dbReference type="Proteomes" id="UP001501153"/>
    </source>
</evidence>